<keyword evidence="1" id="KW-0472">Membrane</keyword>
<protein>
    <submittedName>
        <fullName evidence="3">DMT family transporter</fullName>
    </submittedName>
</protein>
<dbReference type="InterPro" id="IPR037185">
    <property type="entry name" value="EmrE-like"/>
</dbReference>
<feature type="domain" description="EamA" evidence="2">
    <location>
        <begin position="153"/>
        <end position="279"/>
    </location>
</feature>
<dbReference type="Proteomes" id="UP001449795">
    <property type="component" value="Chromosome"/>
</dbReference>
<feature type="transmembrane region" description="Helical" evidence="1">
    <location>
        <begin position="73"/>
        <end position="95"/>
    </location>
</feature>
<name>A0ABZ3CZI8_9PROT</name>
<dbReference type="SUPFAM" id="SSF103481">
    <property type="entry name" value="Multidrug resistance efflux transporter EmrE"/>
    <property type="match status" value="2"/>
</dbReference>
<feature type="transmembrane region" description="Helical" evidence="1">
    <location>
        <begin position="12"/>
        <end position="30"/>
    </location>
</feature>
<proteinExistence type="predicted"/>
<feature type="transmembrane region" description="Helical" evidence="1">
    <location>
        <begin position="101"/>
        <end position="120"/>
    </location>
</feature>
<dbReference type="PANTHER" id="PTHR22911">
    <property type="entry name" value="ACYL-MALONYL CONDENSING ENZYME-RELATED"/>
    <property type="match status" value="1"/>
</dbReference>
<evidence type="ECO:0000259" key="2">
    <source>
        <dbReference type="Pfam" id="PF00892"/>
    </source>
</evidence>
<feature type="domain" description="EamA" evidence="2">
    <location>
        <begin position="12"/>
        <end position="143"/>
    </location>
</feature>
<gene>
    <name evidence="3" type="ORF">AAC691_11285</name>
</gene>
<dbReference type="InterPro" id="IPR000620">
    <property type="entry name" value="EamA_dom"/>
</dbReference>
<organism evidence="3 4">
    <name type="scientific">Nguyenibacter vanlangensis</name>
    <dbReference type="NCBI Taxonomy" id="1216886"/>
    <lineage>
        <taxon>Bacteria</taxon>
        <taxon>Pseudomonadati</taxon>
        <taxon>Pseudomonadota</taxon>
        <taxon>Alphaproteobacteria</taxon>
        <taxon>Acetobacterales</taxon>
        <taxon>Acetobacteraceae</taxon>
        <taxon>Nguyenibacter</taxon>
    </lineage>
</organism>
<evidence type="ECO:0000256" key="1">
    <source>
        <dbReference type="SAM" id="Phobius"/>
    </source>
</evidence>
<dbReference type="EMBL" id="CP152276">
    <property type="protein sequence ID" value="XAE40927.1"/>
    <property type="molecule type" value="Genomic_DNA"/>
</dbReference>
<feature type="transmembrane region" description="Helical" evidence="1">
    <location>
        <begin position="151"/>
        <end position="172"/>
    </location>
</feature>
<sequence>MRIQDEKLARWSGRILMLGSAVSFSTIGIFTEIVKLPLSDVLFVRGIFGAAAIWVVARLLTKERVTDRKSYTWPSLLVATLFTVGMVSLVAGYRIGAVANVAVVYATTPIIVAIFLKVFLREEQSTSLWYSGIGVAIGVAIMMWRDKNSSNYIAMLLAFLMSICVAGVIVIARNYKATPMLVASMIACLLSSVIAFPFMASIPNDLSSIATCALFGTVTLGLGRVFLIIGARRIPPGEAALIDVLDAPMTPVWSWLILGMRPTDQAIVGGSIVVICVMLGIAFAQGARALSDGDLANSD</sequence>
<feature type="transmembrane region" description="Helical" evidence="1">
    <location>
        <begin position="42"/>
        <end position="61"/>
    </location>
</feature>
<dbReference type="PANTHER" id="PTHR22911:SF135">
    <property type="entry name" value="BLR4310 PROTEIN"/>
    <property type="match status" value="1"/>
</dbReference>
<feature type="transmembrane region" description="Helical" evidence="1">
    <location>
        <begin position="266"/>
        <end position="284"/>
    </location>
</feature>
<feature type="transmembrane region" description="Helical" evidence="1">
    <location>
        <begin position="179"/>
        <end position="200"/>
    </location>
</feature>
<feature type="transmembrane region" description="Helical" evidence="1">
    <location>
        <begin position="127"/>
        <end position="145"/>
    </location>
</feature>
<feature type="transmembrane region" description="Helical" evidence="1">
    <location>
        <begin position="206"/>
        <end position="227"/>
    </location>
</feature>
<keyword evidence="1" id="KW-1133">Transmembrane helix</keyword>
<evidence type="ECO:0000313" key="4">
    <source>
        <dbReference type="Proteomes" id="UP001449795"/>
    </source>
</evidence>
<accession>A0ABZ3CZI8</accession>
<reference evidence="3 4" key="1">
    <citation type="submission" date="2024-04" db="EMBL/GenBank/DDBJ databases">
        <title>Complete genome sequence of Nguyenibacter vanlangesis HBCM-1154, a strain capable of nitrogen fixation, IAA production, and phosphorus solubilization isolated from sugarcane soil.</title>
        <authorList>
            <person name="MY HANH P."/>
        </authorList>
    </citation>
    <scope>NUCLEOTIDE SEQUENCE [LARGE SCALE GENOMIC DNA]</scope>
    <source>
        <strain evidence="3 4">HBCM 1154</strain>
    </source>
</reference>
<keyword evidence="1" id="KW-0812">Transmembrane</keyword>
<keyword evidence="4" id="KW-1185">Reference proteome</keyword>
<dbReference type="RefSeq" id="WP_342626956.1">
    <property type="nucleotide sequence ID" value="NZ_CP152276.1"/>
</dbReference>
<evidence type="ECO:0000313" key="3">
    <source>
        <dbReference type="EMBL" id="XAE40927.1"/>
    </source>
</evidence>
<dbReference type="Pfam" id="PF00892">
    <property type="entry name" value="EamA"/>
    <property type="match status" value="2"/>
</dbReference>